<protein>
    <recommendedName>
        <fullName evidence="3">DNA-binding protein</fullName>
    </recommendedName>
</protein>
<evidence type="ECO:0000313" key="2">
    <source>
        <dbReference type="Proteomes" id="UP000280344"/>
    </source>
</evidence>
<gene>
    <name evidence="1" type="ORF">EJ997_02545</name>
</gene>
<name>A0A3Q9G3B1_9ACTO</name>
<dbReference type="EMBL" id="CP034593">
    <property type="protein sequence ID" value="AZQ76387.1"/>
    <property type="molecule type" value="Genomic_DNA"/>
</dbReference>
<organism evidence="1 2">
    <name type="scientific">Flaviflexus ciconiae</name>
    <dbReference type="NCBI Taxonomy" id="2496867"/>
    <lineage>
        <taxon>Bacteria</taxon>
        <taxon>Bacillati</taxon>
        <taxon>Actinomycetota</taxon>
        <taxon>Actinomycetes</taxon>
        <taxon>Actinomycetales</taxon>
        <taxon>Actinomycetaceae</taxon>
        <taxon>Flaviflexus</taxon>
    </lineage>
</organism>
<evidence type="ECO:0008006" key="3">
    <source>
        <dbReference type="Google" id="ProtNLM"/>
    </source>
</evidence>
<dbReference type="RefSeq" id="WP_126703195.1">
    <property type="nucleotide sequence ID" value="NZ_CP034593.1"/>
</dbReference>
<dbReference type="Proteomes" id="UP000280344">
    <property type="component" value="Chromosome"/>
</dbReference>
<accession>A0A3Q9G3B1</accession>
<dbReference type="AlphaFoldDB" id="A0A3Q9G3B1"/>
<evidence type="ECO:0000313" key="1">
    <source>
        <dbReference type="EMBL" id="AZQ76387.1"/>
    </source>
</evidence>
<reference evidence="1 2" key="1">
    <citation type="submission" date="2018-12" db="EMBL/GenBank/DDBJ databases">
        <title>Complete genome sequence of Flaviflexus sp. H23T48.</title>
        <authorList>
            <person name="Bae J.-W."/>
            <person name="Lee J.-Y."/>
        </authorList>
    </citation>
    <scope>NUCLEOTIDE SEQUENCE [LARGE SCALE GENOMIC DNA]</scope>
    <source>
        <strain evidence="1 2">H23T48</strain>
    </source>
</reference>
<dbReference type="OrthoDB" id="3268233at2"/>
<keyword evidence="2" id="KW-1185">Reference proteome</keyword>
<sequence length="83" mass="9139">MRIAGEVEITGRIQALTLPAVGFHPTFKVRLASDELTVDLVFVGHRSLPGFRVGRHMTARGKIVAGDHPVIYNPIYWLKADAS</sequence>
<proteinExistence type="predicted"/>
<dbReference type="KEGG" id="flh:EJ997_02545"/>